<proteinExistence type="inferred from homology"/>
<keyword evidence="5" id="KW-0238">DNA-binding</keyword>
<dbReference type="Gene3D" id="3.30.730.10">
    <property type="entry name" value="AP2/ERF domain"/>
    <property type="match status" value="1"/>
</dbReference>
<keyword evidence="8" id="KW-0539">Nucleus</keyword>
<dbReference type="InterPro" id="IPR001471">
    <property type="entry name" value="AP2/ERF_dom"/>
</dbReference>
<dbReference type="GO" id="GO:0003700">
    <property type="term" value="F:DNA-binding transcription factor activity"/>
    <property type="evidence" value="ECO:0007669"/>
    <property type="project" value="InterPro"/>
</dbReference>
<feature type="region of interest" description="Disordered" evidence="10">
    <location>
        <begin position="407"/>
        <end position="476"/>
    </location>
</feature>
<name>A0A5J5AAP7_9ASTE</name>
<keyword evidence="13" id="KW-1185">Reference proteome</keyword>
<evidence type="ECO:0000313" key="12">
    <source>
        <dbReference type="EMBL" id="KAA8526401.1"/>
    </source>
</evidence>
<feature type="compositionally biased region" description="Polar residues" evidence="10">
    <location>
        <begin position="88"/>
        <end position="114"/>
    </location>
</feature>
<feature type="region of interest" description="Disordered" evidence="10">
    <location>
        <begin position="1"/>
        <end position="121"/>
    </location>
</feature>
<dbReference type="InterPro" id="IPR036955">
    <property type="entry name" value="AP2/ERF_dom_sf"/>
</dbReference>
<evidence type="ECO:0000256" key="2">
    <source>
        <dbReference type="ARBA" id="ARBA00022745"/>
    </source>
</evidence>
<evidence type="ECO:0000256" key="10">
    <source>
        <dbReference type="SAM" id="MobiDB-lite"/>
    </source>
</evidence>
<keyword evidence="7" id="KW-0804">Transcription</keyword>
<dbReference type="EMBL" id="CM018046">
    <property type="protein sequence ID" value="KAA8526401.1"/>
    <property type="molecule type" value="Genomic_DNA"/>
</dbReference>
<evidence type="ECO:0000256" key="8">
    <source>
        <dbReference type="ARBA" id="ARBA00023242"/>
    </source>
</evidence>
<dbReference type="GO" id="GO:0006952">
    <property type="term" value="P:defense response"/>
    <property type="evidence" value="ECO:0007669"/>
    <property type="project" value="UniProtKB-KW"/>
</dbReference>
<dbReference type="OrthoDB" id="771648at2759"/>
<evidence type="ECO:0000259" key="11">
    <source>
        <dbReference type="PROSITE" id="PS51032"/>
    </source>
</evidence>
<dbReference type="InterPro" id="IPR016177">
    <property type="entry name" value="DNA-bd_dom_sf"/>
</dbReference>
<dbReference type="PRINTS" id="PR00367">
    <property type="entry name" value="ETHRSPELEMNT"/>
</dbReference>
<feature type="domain" description="AP2/ERF" evidence="11">
    <location>
        <begin position="238"/>
        <end position="295"/>
    </location>
</feature>
<dbReference type="Proteomes" id="UP000325577">
    <property type="component" value="Linkage Group LG3"/>
</dbReference>
<feature type="compositionally biased region" description="Basic and acidic residues" evidence="10">
    <location>
        <begin position="441"/>
        <end position="453"/>
    </location>
</feature>
<evidence type="ECO:0000256" key="3">
    <source>
        <dbReference type="ARBA" id="ARBA00022821"/>
    </source>
</evidence>
<feature type="compositionally biased region" description="Basic and acidic residues" evidence="10">
    <location>
        <begin position="1"/>
        <end position="20"/>
    </location>
</feature>
<organism evidence="12 13">
    <name type="scientific">Nyssa sinensis</name>
    <dbReference type="NCBI Taxonomy" id="561372"/>
    <lineage>
        <taxon>Eukaryota</taxon>
        <taxon>Viridiplantae</taxon>
        <taxon>Streptophyta</taxon>
        <taxon>Embryophyta</taxon>
        <taxon>Tracheophyta</taxon>
        <taxon>Spermatophyta</taxon>
        <taxon>Magnoliopsida</taxon>
        <taxon>eudicotyledons</taxon>
        <taxon>Gunneridae</taxon>
        <taxon>Pentapetalae</taxon>
        <taxon>asterids</taxon>
        <taxon>Cornales</taxon>
        <taxon>Nyssaceae</taxon>
        <taxon>Nyssa</taxon>
    </lineage>
</organism>
<dbReference type="FunFam" id="3.30.730.10:FF:000001">
    <property type="entry name" value="Ethylene-responsive transcription factor 2"/>
    <property type="match status" value="1"/>
</dbReference>
<evidence type="ECO:0000256" key="4">
    <source>
        <dbReference type="ARBA" id="ARBA00023015"/>
    </source>
</evidence>
<dbReference type="PANTHER" id="PTHR31657:SF19">
    <property type="entry name" value="ETHYLENE-RESPONSIVE TRANSCRIPTION FACTOR ERF053"/>
    <property type="match status" value="1"/>
</dbReference>
<keyword evidence="3" id="KW-0611">Plant defense</keyword>
<dbReference type="Pfam" id="PF00847">
    <property type="entry name" value="AP2"/>
    <property type="match status" value="1"/>
</dbReference>
<dbReference type="SUPFAM" id="SSF54171">
    <property type="entry name" value="DNA-binding domain"/>
    <property type="match status" value="1"/>
</dbReference>
<evidence type="ECO:0000256" key="9">
    <source>
        <dbReference type="ARBA" id="ARBA00024343"/>
    </source>
</evidence>
<dbReference type="PANTHER" id="PTHR31657">
    <property type="entry name" value="ETHYLENE-RESPONSIVE TRANSCRIPTION FACTOR ERF061"/>
    <property type="match status" value="1"/>
</dbReference>
<protein>
    <recommendedName>
        <fullName evidence="11">AP2/ERF domain-containing protein</fullName>
    </recommendedName>
</protein>
<dbReference type="GO" id="GO:0000976">
    <property type="term" value="F:transcription cis-regulatory region binding"/>
    <property type="evidence" value="ECO:0007669"/>
    <property type="project" value="UniProtKB-ARBA"/>
</dbReference>
<feature type="compositionally biased region" description="Basic and acidic residues" evidence="10">
    <location>
        <begin position="33"/>
        <end position="55"/>
    </location>
</feature>
<comment type="subcellular location">
    <subcellularLocation>
        <location evidence="1">Nucleus</location>
    </subcellularLocation>
</comment>
<keyword evidence="6" id="KW-0010">Activator</keyword>
<keyword evidence="2" id="KW-0936">Ethylene signaling pathway</keyword>
<feature type="compositionally biased region" description="Pro residues" evidence="10">
    <location>
        <begin position="344"/>
        <end position="355"/>
    </location>
</feature>
<gene>
    <name evidence="12" type="ORF">F0562_008396</name>
</gene>
<accession>A0A5J5AAP7</accession>
<comment type="similarity">
    <text evidence="9">Belongs to the AP2/ERF transcription factor family. ERF subfamily.</text>
</comment>
<feature type="compositionally biased region" description="Low complexity" evidence="10">
    <location>
        <begin position="424"/>
        <end position="434"/>
    </location>
</feature>
<evidence type="ECO:0000256" key="5">
    <source>
        <dbReference type="ARBA" id="ARBA00023125"/>
    </source>
</evidence>
<reference evidence="12 13" key="1">
    <citation type="submission" date="2019-09" db="EMBL/GenBank/DDBJ databases">
        <title>A chromosome-level genome assembly of the Chinese tupelo Nyssa sinensis.</title>
        <authorList>
            <person name="Yang X."/>
            <person name="Kang M."/>
            <person name="Yang Y."/>
            <person name="Xiong H."/>
            <person name="Wang M."/>
            <person name="Zhang Z."/>
            <person name="Wang Z."/>
            <person name="Wu H."/>
            <person name="Ma T."/>
            <person name="Liu J."/>
            <person name="Xi Z."/>
        </authorList>
    </citation>
    <scope>NUCLEOTIDE SEQUENCE [LARGE SCALE GENOMIC DNA]</scope>
    <source>
        <strain evidence="12">J267</strain>
        <tissue evidence="12">Leaf</tissue>
    </source>
</reference>
<feature type="compositionally biased region" description="Low complexity" evidence="10">
    <location>
        <begin position="305"/>
        <end position="315"/>
    </location>
</feature>
<evidence type="ECO:0000256" key="1">
    <source>
        <dbReference type="ARBA" id="ARBA00004123"/>
    </source>
</evidence>
<dbReference type="SMART" id="SM00380">
    <property type="entry name" value="AP2"/>
    <property type="match status" value="1"/>
</dbReference>
<dbReference type="AlphaFoldDB" id="A0A5J5AAP7"/>
<dbReference type="InterPro" id="IPR051758">
    <property type="entry name" value="ERF/AP2-like"/>
</dbReference>
<dbReference type="CDD" id="cd00018">
    <property type="entry name" value="AP2"/>
    <property type="match status" value="1"/>
</dbReference>
<evidence type="ECO:0000256" key="7">
    <source>
        <dbReference type="ARBA" id="ARBA00023163"/>
    </source>
</evidence>
<evidence type="ECO:0000313" key="13">
    <source>
        <dbReference type="Proteomes" id="UP000325577"/>
    </source>
</evidence>
<dbReference type="GO" id="GO:0009873">
    <property type="term" value="P:ethylene-activated signaling pathway"/>
    <property type="evidence" value="ECO:0007669"/>
    <property type="project" value="UniProtKB-KW"/>
</dbReference>
<evidence type="ECO:0000256" key="6">
    <source>
        <dbReference type="ARBA" id="ARBA00023159"/>
    </source>
</evidence>
<dbReference type="PROSITE" id="PS51032">
    <property type="entry name" value="AP2_ERF"/>
    <property type="match status" value="1"/>
</dbReference>
<dbReference type="GO" id="GO:0005634">
    <property type="term" value="C:nucleus"/>
    <property type="evidence" value="ECO:0007669"/>
    <property type="project" value="UniProtKB-SubCell"/>
</dbReference>
<sequence length="476" mass="52622">MTNDAKSEEEIGRPYSERRATMAAAKNTGKSKKAIEESEKMTQMECARDQGKELDIGFESQQWRPVFDEASMSNRPLKKIKSPERQDPLQSSASLAQQTPLSLPSSIPYSTNTPIPFPPSSSSSSRLVFPFAFDGSQPSIESLQQFRTNSVPMFRPPTQNQQQMISFDPQHQHGFGYPPYFAGDSAGASQQQQQQLLQYWSDALNLSPRGRMMMMNRLGQDGRTMFRPQMPPVTQTKLYRGVRQRHWGKWVAEIRLPRNRTRLWLGTFDTAEDAAMAYDREAFKLRGENARLNFPELFLNKDRAASTAASSSSSSPPTPHENLMSSQDSKKAREAPEGLNLQELPPPLPPPPPRGDNPEDDSGLGSSEATASDEVQAVAGGHGAGEGVSESSELVWGQMAEAWLNGIPAGWGPGSPVWDDFDTSNNLLLPSNLPFANAHQQESHDSDPQKQHGDLGSASSSSSPNPMKPFFWKDQN</sequence>
<feature type="region of interest" description="Disordered" evidence="10">
    <location>
        <begin position="305"/>
        <end position="371"/>
    </location>
</feature>
<keyword evidence="4" id="KW-0805">Transcription regulation</keyword>